<organism evidence="2 3">
    <name type="scientific">Actinomyces bowdenii</name>
    <dbReference type="NCBI Taxonomy" id="131109"/>
    <lineage>
        <taxon>Bacteria</taxon>
        <taxon>Bacillati</taxon>
        <taxon>Actinomycetota</taxon>
        <taxon>Actinomycetes</taxon>
        <taxon>Actinomycetales</taxon>
        <taxon>Actinomycetaceae</taxon>
        <taxon>Actinomyces</taxon>
    </lineage>
</organism>
<proteinExistence type="predicted"/>
<evidence type="ECO:0008006" key="4">
    <source>
        <dbReference type="Google" id="ProtNLM"/>
    </source>
</evidence>
<dbReference type="Proteomes" id="UP000271272">
    <property type="component" value="Unassembled WGS sequence"/>
</dbReference>
<gene>
    <name evidence="2" type="ORF">EII10_06230</name>
</gene>
<protein>
    <recommendedName>
        <fullName evidence="4">Calcium-binding protein</fullName>
    </recommendedName>
</protein>
<dbReference type="EMBL" id="RQZC01000007">
    <property type="protein sequence ID" value="RRD29417.1"/>
    <property type="molecule type" value="Genomic_DNA"/>
</dbReference>
<sequence>MSRLRQALGRAPRHGRSPGRASRARRIALIACALALVVGVTGFCQVRQWMSDEECAQWAIVFDGYGEAGCRDGLLRLAPNAAGSADRTHAGLATSTTAAISQGAVQTVSTTMTTVRQLREDGEPNTWEVAWLLWNYTDNQHFYALVLKPNGWEISKQDPAYPGNQRFLASGDAPAYPPGPGYEVSVRIDTTGEQVSFTVTVDGQELATVTDSETPYHAGAVAAYCEDAEVTFTPVEQR</sequence>
<comment type="caution">
    <text evidence="2">The sequence shown here is derived from an EMBL/GenBank/DDBJ whole genome shotgun (WGS) entry which is preliminary data.</text>
</comment>
<dbReference type="OrthoDB" id="8434516at2"/>
<keyword evidence="3" id="KW-1185">Reference proteome</keyword>
<accession>A0A3P1V6X2</accession>
<dbReference type="RefSeq" id="WP_124933637.1">
    <property type="nucleotide sequence ID" value="NZ_RQZC01000007.1"/>
</dbReference>
<feature type="region of interest" description="Disordered" evidence="1">
    <location>
        <begin position="1"/>
        <end position="20"/>
    </location>
</feature>
<reference evidence="2 3" key="1">
    <citation type="submission" date="2018-11" db="EMBL/GenBank/DDBJ databases">
        <title>Genomes From Bacteria Associated with the Canine Oral Cavity: a Test Case for Automated Genome-Based Taxonomic Assignment.</title>
        <authorList>
            <person name="Coil D.A."/>
            <person name="Jospin G."/>
            <person name="Darling A.E."/>
            <person name="Wallis C."/>
            <person name="Davis I.J."/>
            <person name="Harris S."/>
            <person name="Eisen J.A."/>
            <person name="Holcombe L.J."/>
            <person name="O'Flynn C."/>
        </authorList>
    </citation>
    <scope>NUCLEOTIDE SEQUENCE [LARGE SCALE GENOMIC DNA]</scope>
    <source>
        <strain evidence="2 3">OH5050</strain>
    </source>
</reference>
<feature type="compositionally biased region" description="Basic residues" evidence="1">
    <location>
        <begin position="11"/>
        <end position="20"/>
    </location>
</feature>
<dbReference type="AlphaFoldDB" id="A0A3P1V6X2"/>
<evidence type="ECO:0000256" key="1">
    <source>
        <dbReference type="SAM" id="MobiDB-lite"/>
    </source>
</evidence>
<evidence type="ECO:0000313" key="2">
    <source>
        <dbReference type="EMBL" id="RRD29417.1"/>
    </source>
</evidence>
<dbReference type="Gene3D" id="2.60.120.560">
    <property type="entry name" value="Exo-inulinase, domain 1"/>
    <property type="match status" value="1"/>
</dbReference>
<evidence type="ECO:0000313" key="3">
    <source>
        <dbReference type="Proteomes" id="UP000271272"/>
    </source>
</evidence>
<name>A0A3P1V6X2_9ACTO</name>